<evidence type="ECO:0000259" key="2">
    <source>
        <dbReference type="Pfam" id="PF00582"/>
    </source>
</evidence>
<feature type="domain" description="UspA" evidence="2">
    <location>
        <begin position="12"/>
        <end position="146"/>
    </location>
</feature>
<evidence type="ECO:0000313" key="4">
    <source>
        <dbReference type="Proteomes" id="UP000324104"/>
    </source>
</evidence>
<proteinExistence type="inferred from homology"/>
<dbReference type="AlphaFoldDB" id="A0A5D5AK87"/>
<dbReference type="InterPro" id="IPR006015">
    <property type="entry name" value="Universal_stress_UspA"/>
</dbReference>
<evidence type="ECO:0000313" key="3">
    <source>
        <dbReference type="EMBL" id="TYT61373.1"/>
    </source>
</evidence>
<name>A0A5D5AK87_9EURY</name>
<dbReference type="Proteomes" id="UP000324104">
    <property type="component" value="Unassembled WGS sequence"/>
</dbReference>
<comment type="similarity">
    <text evidence="1">Belongs to the universal stress protein A family.</text>
</comment>
<accession>A0A5D5AK87</accession>
<keyword evidence="4" id="KW-1185">Reference proteome</keyword>
<dbReference type="Gene3D" id="3.40.50.620">
    <property type="entry name" value="HUPs"/>
    <property type="match status" value="1"/>
</dbReference>
<dbReference type="InterPro" id="IPR014729">
    <property type="entry name" value="Rossmann-like_a/b/a_fold"/>
</dbReference>
<dbReference type="PRINTS" id="PR01438">
    <property type="entry name" value="UNVRSLSTRESS"/>
</dbReference>
<reference evidence="3 4" key="1">
    <citation type="submission" date="2019-08" db="EMBL/GenBank/DDBJ databases">
        <title>Archaea genome.</title>
        <authorList>
            <person name="Kajale S."/>
            <person name="Shouche Y."/>
            <person name="Deshpande N."/>
            <person name="Sharma A."/>
        </authorList>
    </citation>
    <scope>NUCLEOTIDE SEQUENCE [LARGE SCALE GENOMIC DNA]</scope>
    <source>
        <strain evidence="3 4">ESP3B_9</strain>
    </source>
</reference>
<organism evidence="3 4">
    <name type="scientific">Natrialba swarupiae</name>
    <dbReference type="NCBI Taxonomy" id="2448032"/>
    <lineage>
        <taxon>Archaea</taxon>
        <taxon>Methanobacteriati</taxon>
        <taxon>Methanobacteriota</taxon>
        <taxon>Stenosarchaea group</taxon>
        <taxon>Halobacteria</taxon>
        <taxon>Halobacteriales</taxon>
        <taxon>Natrialbaceae</taxon>
        <taxon>Natrialba</taxon>
    </lineage>
</organism>
<dbReference type="RefSeq" id="WP_149082106.1">
    <property type="nucleotide sequence ID" value="NZ_VTAW01000019.1"/>
</dbReference>
<protein>
    <submittedName>
        <fullName evidence="3">Universal stress protein</fullName>
    </submittedName>
</protein>
<dbReference type="SUPFAM" id="SSF52402">
    <property type="entry name" value="Adenine nucleotide alpha hydrolases-like"/>
    <property type="match status" value="1"/>
</dbReference>
<comment type="caution">
    <text evidence="3">The sequence shown here is derived from an EMBL/GenBank/DDBJ whole genome shotgun (WGS) entry which is preliminary data.</text>
</comment>
<dbReference type="EMBL" id="VTAW01000019">
    <property type="protein sequence ID" value="TYT61373.1"/>
    <property type="molecule type" value="Genomic_DNA"/>
</dbReference>
<dbReference type="PANTHER" id="PTHR46268:SF6">
    <property type="entry name" value="UNIVERSAL STRESS PROTEIN UP12"/>
    <property type="match status" value="1"/>
</dbReference>
<sequence>MVPTEHAGEPVRSILVATDGSDAADAALERALGLGADIDATVYVLAVVDTTDDPLRFDSGLVADLEDAKNELVEDVLEAVDRRQADVVGAVRRGRPASTIVDYASEIGADLIVVGRTGQSRTATALLGSTADRVVRTASIPVIVVPDPSTDTN</sequence>
<dbReference type="CDD" id="cd00293">
    <property type="entry name" value="USP-like"/>
    <property type="match status" value="1"/>
</dbReference>
<dbReference type="Pfam" id="PF00582">
    <property type="entry name" value="Usp"/>
    <property type="match status" value="1"/>
</dbReference>
<gene>
    <name evidence="3" type="ORF">FYC77_13935</name>
</gene>
<evidence type="ECO:0000256" key="1">
    <source>
        <dbReference type="ARBA" id="ARBA00008791"/>
    </source>
</evidence>
<dbReference type="InterPro" id="IPR006016">
    <property type="entry name" value="UspA"/>
</dbReference>
<dbReference type="PANTHER" id="PTHR46268">
    <property type="entry name" value="STRESS RESPONSE PROTEIN NHAX"/>
    <property type="match status" value="1"/>
</dbReference>